<gene>
    <name evidence="3" type="ORF">GLS_c07290</name>
</gene>
<keyword evidence="2" id="KW-0472">Membrane</keyword>
<feature type="transmembrane region" description="Helical" evidence="2">
    <location>
        <begin position="195"/>
        <end position="219"/>
    </location>
</feature>
<feature type="transmembrane region" description="Helical" evidence="2">
    <location>
        <begin position="401"/>
        <end position="427"/>
    </location>
</feature>
<feature type="transmembrane region" description="Helical" evidence="2">
    <location>
        <begin position="439"/>
        <end position="456"/>
    </location>
</feature>
<feature type="transmembrane region" description="Helical" evidence="2">
    <location>
        <begin position="17"/>
        <end position="38"/>
    </location>
</feature>
<dbReference type="Proteomes" id="UP000031656">
    <property type="component" value="Chromosome"/>
</dbReference>
<dbReference type="KEGG" id="goy:GLS_c07290"/>
<feature type="transmembrane region" description="Helical" evidence="2">
    <location>
        <begin position="151"/>
        <end position="175"/>
    </location>
</feature>
<dbReference type="EMBL" id="CP004373">
    <property type="protein sequence ID" value="AHK70642.1"/>
    <property type="molecule type" value="Genomic_DNA"/>
</dbReference>
<feature type="transmembrane region" description="Helical" evidence="2">
    <location>
        <begin position="362"/>
        <end position="380"/>
    </location>
</feature>
<protein>
    <submittedName>
        <fullName evidence="3">Membrane protein</fullName>
    </submittedName>
</protein>
<evidence type="ECO:0000313" key="3">
    <source>
        <dbReference type="EMBL" id="AHK70642.1"/>
    </source>
</evidence>
<evidence type="ECO:0000313" key="4">
    <source>
        <dbReference type="Proteomes" id="UP000031656"/>
    </source>
</evidence>
<reference evidence="3 4" key="1">
    <citation type="journal article" date="2015" name="Appl. Microbiol. Biotechnol.">
        <title>The consequence of an additional NADH dehydrogenase paralog on the growth of Gluconobacter oxydans DSM3504.</title>
        <authorList>
            <person name="Kostner D."/>
            <person name="Luchterhand B."/>
            <person name="Junker A."/>
            <person name="Volland S."/>
            <person name="Daniel R."/>
            <person name="Buchs J."/>
            <person name="Liebl W."/>
            <person name="Ehrenreich A."/>
        </authorList>
    </citation>
    <scope>NUCLEOTIDE SEQUENCE [LARGE SCALE GENOMIC DNA]</scope>
    <source>
        <strain evidence="3">DSM 3504</strain>
    </source>
</reference>
<feature type="transmembrane region" description="Helical" evidence="2">
    <location>
        <begin position="463"/>
        <end position="483"/>
    </location>
</feature>
<name>A0A067Z3H0_GLUOY</name>
<evidence type="ECO:0000256" key="2">
    <source>
        <dbReference type="SAM" id="Phobius"/>
    </source>
</evidence>
<proteinExistence type="predicted"/>
<dbReference type="GeneID" id="56904956"/>
<dbReference type="Pfam" id="PF03929">
    <property type="entry name" value="PepSY_TM"/>
    <property type="match status" value="1"/>
</dbReference>
<evidence type="ECO:0000256" key="1">
    <source>
        <dbReference type="SAM" id="MobiDB-lite"/>
    </source>
</evidence>
<dbReference type="RefSeq" id="WP_052327447.1">
    <property type="nucleotide sequence ID" value="NZ_CP004373.1"/>
</dbReference>
<dbReference type="AlphaFoldDB" id="A0A067Z3H0"/>
<keyword evidence="2" id="KW-0812">Transmembrane</keyword>
<dbReference type="HOGENOM" id="CLU_025664_1_0_5"/>
<feature type="transmembrane region" description="Helical" evidence="2">
    <location>
        <begin position="489"/>
        <end position="509"/>
    </location>
</feature>
<dbReference type="PANTHER" id="PTHR34219:SF9">
    <property type="entry name" value="IRON-REGULATED INNER MEMBRANE PROTEIN"/>
    <property type="match status" value="1"/>
</dbReference>
<keyword evidence="2" id="KW-1133">Transmembrane helix</keyword>
<feature type="region of interest" description="Disordered" evidence="1">
    <location>
        <begin position="237"/>
        <end position="261"/>
    </location>
</feature>
<sequence length="529" mass="56619">MKIRGDIVRLYRNVHSWVGIMAGLFLFVAFYAGGMTMFEGVLESWSARPVALPAAVPVEHLPDLLQKAFAADPSAVANHTVILHPDVAHPSSLIWSASHDREHGPARTVYAGLAPDGTLVTRTQTPSQAASFINILHQRIGLPLGRESGRLVMGIVALLYAVALVSGTVVMLPSLVRNLFALRLTESLRRMWLDFHTLLGVCSLPFHIVMAATAAGFAFQRPIMTLEQSLFRPAPYVESTQGGHDGAHAHHHGGGHPGMERPLLEPGALVASLAEQVPDFEPDALVYSTRNGKLSLRVTGHDTRHVTRRPDGGYVDVDPYGGRITSTDFLPGHQGGGFLALTTIYALHFGAFGGLWGRAGYALLGLGGAFLFYSGNRLWLSSRRRRERSAGLVQDSLGTRLLSVLTAGGMLGCICGVSVVFATVPLLPEGGHYQSIETIFYAVLFGCVVMAAWLGGERSTRPLVGLAGVLTLLIPVTDGLSRLLLARPITGNVIGVDIVALVYGLVLLLTAMRATRALTVGGMEETVRA</sequence>
<dbReference type="PANTHER" id="PTHR34219">
    <property type="entry name" value="IRON-REGULATED INNER MEMBRANE PROTEIN-RELATED"/>
    <property type="match status" value="1"/>
</dbReference>
<organism evidence="3 4">
    <name type="scientific">Gluconobacter oxydans DSM 3504</name>
    <dbReference type="NCBI Taxonomy" id="1288313"/>
    <lineage>
        <taxon>Bacteria</taxon>
        <taxon>Pseudomonadati</taxon>
        <taxon>Pseudomonadota</taxon>
        <taxon>Alphaproteobacteria</taxon>
        <taxon>Acetobacterales</taxon>
        <taxon>Acetobacteraceae</taxon>
        <taxon>Gluconobacter</taxon>
    </lineage>
</organism>
<accession>A0A067Z3H0</accession>
<dbReference type="InterPro" id="IPR005625">
    <property type="entry name" value="PepSY-ass_TM"/>
</dbReference>